<keyword evidence="1" id="KW-1133">Transmembrane helix</keyword>
<feature type="transmembrane region" description="Helical" evidence="1">
    <location>
        <begin position="43"/>
        <end position="63"/>
    </location>
</feature>
<dbReference type="Pfam" id="PF19094">
    <property type="entry name" value="EMC6_arch"/>
    <property type="match status" value="1"/>
</dbReference>
<evidence type="ECO:0000313" key="3">
    <source>
        <dbReference type="Proteomes" id="UP000075321"/>
    </source>
</evidence>
<evidence type="ECO:0000256" key="1">
    <source>
        <dbReference type="SAM" id="Phobius"/>
    </source>
</evidence>
<organism evidence="2 3">
    <name type="scientific">Halalkalicoccus paucihalophilus</name>
    <dbReference type="NCBI Taxonomy" id="1008153"/>
    <lineage>
        <taxon>Archaea</taxon>
        <taxon>Methanobacteriati</taxon>
        <taxon>Methanobacteriota</taxon>
        <taxon>Stenosarchaea group</taxon>
        <taxon>Halobacteria</taxon>
        <taxon>Halobacteriales</taxon>
        <taxon>Halococcaceae</taxon>
        <taxon>Halalkalicoccus</taxon>
    </lineage>
</organism>
<dbReference type="EMBL" id="LTAZ01000001">
    <property type="protein sequence ID" value="KYH27576.1"/>
    <property type="molecule type" value="Genomic_DNA"/>
</dbReference>
<comment type="caution">
    <text evidence="2">The sequence shown here is derived from an EMBL/GenBank/DDBJ whole genome shotgun (WGS) entry which is preliminary data.</text>
</comment>
<dbReference type="InterPro" id="IPR043941">
    <property type="entry name" value="EMC6-arch"/>
</dbReference>
<keyword evidence="3" id="KW-1185">Reference proteome</keyword>
<evidence type="ECO:0000313" key="2">
    <source>
        <dbReference type="EMBL" id="KYH27576.1"/>
    </source>
</evidence>
<gene>
    <name evidence="2" type="ORF">HAPAU_02440</name>
</gene>
<dbReference type="PATRIC" id="fig|1008153.3.peg.248"/>
<dbReference type="AlphaFoldDB" id="A0A151AIS2"/>
<accession>A0A151AIS2</accession>
<reference evidence="2 3" key="1">
    <citation type="submission" date="2016-02" db="EMBL/GenBank/DDBJ databases">
        <title>Genome sequence of Halalkalicoccus paucihalophilus DSM 24557.</title>
        <authorList>
            <person name="Poehlein A."/>
            <person name="Daniel R."/>
        </authorList>
    </citation>
    <scope>NUCLEOTIDE SEQUENCE [LARGE SCALE GENOMIC DNA]</scope>
    <source>
        <strain evidence="2 3">DSM 24557</strain>
    </source>
</reference>
<keyword evidence="1" id="KW-0472">Membrane</keyword>
<feature type="transmembrane region" description="Helical" evidence="1">
    <location>
        <begin position="75"/>
        <end position="93"/>
    </location>
</feature>
<keyword evidence="1" id="KW-0812">Transmembrane</keyword>
<dbReference type="OrthoDB" id="50040at2157"/>
<dbReference type="Proteomes" id="UP000075321">
    <property type="component" value="Unassembled WGS sequence"/>
</dbReference>
<protein>
    <submittedName>
        <fullName evidence="2">Uncharacterized protein</fullName>
    </submittedName>
</protein>
<dbReference type="RefSeq" id="WP_066378513.1">
    <property type="nucleotide sequence ID" value="NZ_LTAZ01000001.1"/>
</dbReference>
<feature type="transmembrane region" description="Helical" evidence="1">
    <location>
        <begin position="12"/>
        <end position="37"/>
    </location>
</feature>
<sequence>MATEAVEQRSAHIRAVTVTAVCSLAGIGAGIASAALASDAGDPIALVVLGALVLVQFPVLKVTGIVEEFSTKDKLFIGFMSFCLWFVTWGILLTTEVTF</sequence>
<proteinExistence type="predicted"/>
<name>A0A151AIS2_9EURY</name>